<dbReference type="Pfam" id="PF00464">
    <property type="entry name" value="SHMT"/>
    <property type="match status" value="1"/>
</dbReference>
<keyword evidence="9" id="KW-1185">Reference proteome</keyword>
<comment type="caution">
    <text evidence="8">The sequence shown here is derived from an EMBL/GenBank/DDBJ whole genome shotgun (WGS) entry which is preliminary data.</text>
</comment>
<comment type="pathway">
    <text evidence="6">Amino-acid biosynthesis; glycine biosynthesis; glycine from L-serine: step 1/1.</text>
</comment>
<dbReference type="PROSITE" id="PS00096">
    <property type="entry name" value="SHMT"/>
    <property type="match status" value="1"/>
</dbReference>
<dbReference type="SUPFAM" id="SSF53383">
    <property type="entry name" value="PLP-dependent transferases"/>
    <property type="match status" value="1"/>
</dbReference>
<dbReference type="CDD" id="cd00378">
    <property type="entry name" value="SHMT"/>
    <property type="match status" value="1"/>
</dbReference>
<feature type="modified residue" description="N6-(pyridoxal phosphate)lysine" evidence="6">
    <location>
        <position position="231"/>
    </location>
</feature>
<keyword evidence="5 6" id="KW-0663">Pyridoxal phosphate</keyword>
<organism evidence="8 9">
    <name type="scientific">Halobacteriovorax vibrionivorans</name>
    <dbReference type="NCBI Taxonomy" id="2152716"/>
    <lineage>
        <taxon>Bacteria</taxon>
        <taxon>Pseudomonadati</taxon>
        <taxon>Bdellovibrionota</taxon>
        <taxon>Bacteriovoracia</taxon>
        <taxon>Bacteriovoracales</taxon>
        <taxon>Halobacteriovoraceae</taxon>
        <taxon>Halobacteriovorax</taxon>
    </lineage>
</organism>
<evidence type="ECO:0000313" key="9">
    <source>
        <dbReference type="Proteomes" id="UP000443582"/>
    </source>
</evidence>
<comment type="catalytic activity">
    <reaction evidence="6">
        <text>(6R)-5,10-methylene-5,6,7,8-tetrahydrofolate + glycine + H2O = (6S)-5,6,7,8-tetrahydrofolate + L-serine</text>
        <dbReference type="Rhea" id="RHEA:15481"/>
        <dbReference type="ChEBI" id="CHEBI:15377"/>
        <dbReference type="ChEBI" id="CHEBI:15636"/>
        <dbReference type="ChEBI" id="CHEBI:33384"/>
        <dbReference type="ChEBI" id="CHEBI:57305"/>
        <dbReference type="ChEBI" id="CHEBI:57453"/>
        <dbReference type="EC" id="2.1.2.1"/>
    </reaction>
</comment>
<keyword evidence="6" id="KW-0963">Cytoplasm</keyword>
<reference evidence="9" key="1">
    <citation type="journal article" date="2019" name="Int. J. Syst. Evol. Microbiol.">
        <title>Halobacteriovorax valvorus sp. nov., a novel prokaryotic predator isolated from coastal seawater of China.</title>
        <authorList>
            <person name="Chen M.-X."/>
        </authorList>
    </citation>
    <scope>NUCLEOTIDE SEQUENCE [LARGE SCALE GENOMIC DNA]</scope>
    <source>
        <strain evidence="9">BL9</strain>
    </source>
</reference>
<dbReference type="NCBIfam" id="NF000586">
    <property type="entry name" value="PRK00011.1"/>
    <property type="match status" value="1"/>
</dbReference>
<comment type="cofactor">
    <cofactor evidence="1 6">
        <name>pyridoxal 5'-phosphate</name>
        <dbReference type="ChEBI" id="CHEBI:597326"/>
    </cofactor>
</comment>
<dbReference type="InterPro" id="IPR015422">
    <property type="entry name" value="PyrdxlP-dep_Trfase_small"/>
</dbReference>
<dbReference type="Proteomes" id="UP000443582">
    <property type="component" value="Unassembled WGS sequence"/>
</dbReference>
<dbReference type="InterPro" id="IPR001085">
    <property type="entry name" value="Ser_HO-MeTrfase"/>
</dbReference>
<evidence type="ECO:0000313" key="8">
    <source>
        <dbReference type="EMBL" id="RZF21943.1"/>
    </source>
</evidence>
<protein>
    <recommendedName>
        <fullName evidence="6">Serine hydroxymethyltransferase</fullName>
        <shortName evidence="6">SHMT</shortName>
        <shortName evidence="6">Serine methylase</shortName>
        <ecNumber evidence="6">2.1.2.1</ecNumber>
    </recommendedName>
</protein>
<evidence type="ECO:0000256" key="4">
    <source>
        <dbReference type="ARBA" id="ARBA00022679"/>
    </source>
</evidence>
<dbReference type="PIRSF" id="PIRSF000412">
    <property type="entry name" value="SHMT"/>
    <property type="match status" value="1"/>
</dbReference>
<dbReference type="InterPro" id="IPR015421">
    <property type="entry name" value="PyrdxlP-dep_Trfase_major"/>
</dbReference>
<dbReference type="PANTHER" id="PTHR11680">
    <property type="entry name" value="SERINE HYDROXYMETHYLTRANSFERASE"/>
    <property type="match status" value="1"/>
</dbReference>
<evidence type="ECO:0000256" key="3">
    <source>
        <dbReference type="ARBA" id="ARBA00022563"/>
    </source>
</evidence>
<evidence type="ECO:0000256" key="5">
    <source>
        <dbReference type="ARBA" id="ARBA00022898"/>
    </source>
</evidence>
<feature type="domain" description="Serine hydroxymethyltransferase-like" evidence="7">
    <location>
        <begin position="9"/>
        <end position="386"/>
    </location>
</feature>
<evidence type="ECO:0000256" key="1">
    <source>
        <dbReference type="ARBA" id="ARBA00001933"/>
    </source>
</evidence>
<dbReference type="PANTHER" id="PTHR11680:SF35">
    <property type="entry name" value="SERINE HYDROXYMETHYLTRANSFERASE 1"/>
    <property type="match status" value="1"/>
</dbReference>
<feature type="binding site" evidence="6">
    <location>
        <begin position="126"/>
        <end position="128"/>
    </location>
    <ligand>
        <name>(6S)-5,6,7,8-tetrahydrofolate</name>
        <dbReference type="ChEBI" id="CHEBI:57453"/>
    </ligand>
</feature>
<keyword evidence="4 6" id="KW-0808">Transferase</keyword>
<evidence type="ECO:0000256" key="6">
    <source>
        <dbReference type="HAMAP-Rule" id="MF_00051"/>
    </source>
</evidence>
<dbReference type="InterPro" id="IPR039429">
    <property type="entry name" value="SHMT-like_dom"/>
</dbReference>
<comment type="function">
    <text evidence="6">Catalyzes the reversible interconversion of serine and glycine with tetrahydrofolate (THF) serving as the one-carbon carrier. This reaction serves as the major source of one-carbon groups required for the biosynthesis of purines, thymidylate, methionine, and other important biomolecules. Also exhibits THF-independent aldolase activity toward beta-hydroxyamino acids, producing glycine and aldehydes, via a retro-aldol mechanism.</text>
</comment>
<evidence type="ECO:0000259" key="7">
    <source>
        <dbReference type="Pfam" id="PF00464"/>
    </source>
</evidence>
<feature type="binding site" evidence="6">
    <location>
        <position position="246"/>
    </location>
    <ligand>
        <name>(6S)-5,6,7,8-tetrahydrofolate</name>
        <dbReference type="ChEBI" id="CHEBI:57453"/>
    </ligand>
</feature>
<comment type="pathway">
    <text evidence="6">One-carbon metabolism; tetrahydrofolate interconversion.</text>
</comment>
<feature type="binding site" evidence="6">
    <location>
        <begin position="355"/>
        <end position="357"/>
    </location>
    <ligand>
        <name>(6S)-5,6,7,8-tetrahydrofolate</name>
        <dbReference type="ChEBI" id="CHEBI:57453"/>
    </ligand>
</feature>
<name>A0ABY0IG78_9BACT</name>
<dbReference type="RefSeq" id="WP_133296933.1">
    <property type="nucleotide sequence ID" value="NZ_QDKL01000002.1"/>
</dbReference>
<keyword evidence="3 6" id="KW-0554">One-carbon metabolism</keyword>
<feature type="binding site" evidence="6">
    <location>
        <position position="122"/>
    </location>
    <ligand>
        <name>(6S)-5,6,7,8-tetrahydrofolate</name>
        <dbReference type="ChEBI" id="CHEBI:57453"/>
    </ligand>
</feature>
<keyword evidence="6" id="KW-0028">Amino-acid biosynthesis</keyword>
<dbReference type="Gene3D" id="3.90.1150.10">
    <property type="entry name" value="Aspartate Aminotransferase, domain 1"/>
    <property type="match status" value="1"/>
</dbReference>
<comment type="subcellular location">
    <subcellularLocation>
        <location evidence="6">Cytoplasm</location>
    </subcellularLocation>
</comment>
<gene>
    <name evidence="6" type="primary">glyA</name>
    <name evidence="8" type="ORF">DAY19_09650</name>
</gene>
<accession>A0ABY0IG78</accession>
<sequence>MFHKDAINLEKMDEEIFSLTNKELARQEEGLELIASENYTSKAVMQAQGSVLTNKYAEGLPKKRYYGGCEVVDTVEQIAIDRLCKVFGCKFANVQPHSGSGANMAAYFSIISPGDRILGMNLSEGGHLTHGSPVNFSGKYFDVKFYGLNPETEMIDYEDVRRAAQEHKPNVIVAGASAYPRTIDFAKFREIADEVGAYLLVDMAHIAGLVAAGLHPSPFPHAHIVTSTTHKTLRGPRGGIILTNDEELAKKINFNVFPGIQGGPLEHVIAAKAVSFKEALDPQYKEYQKQVITNAQALAKQLTDLGMELVSGGTDNHLVLMKTDPAGVTGKVAEKALEQAGITCNKNMIPGDTRSPFVTSGIRLGTPALTTRGMKEDEMKKIGTWIVEALKNAENESVLADIKGQVQALCKEFPVY</sequence>
<dbReference type="Gene3D" id="3.40.640.10">
    <property type="entry name" value="Type I PLP-dependent aspartate aminotransferase-like (Major domain)"/>
    <property type="match status" value="1"/>
</dbReference>
<dbReference type="InterPro" id="IPR049943">
    <property type="entry name" value="Ser_HO-MeTrfase-like"/>
</dbReference>
<evidence type="ECO:0000256" key="2">
    <source>
        <dbReference type="ARBA" id="ARBA00006376"/>
    </source>
</evidence>
<proteinExistence type="inferred from homology"/>
<dbReference type="InterPro" id="IPR019798">
    <property type="entry name" value="Ser_HO-MeTrfase_PLP_BS"/>
</dbReference>
<feature type="site" description="Plays an important role in substrate specificity" evidence="6">
    <location>
        <position position="230"/>
    </location>
</feature>
<dbReference type="EMBL" id="QDKL01000002">
    <property type="protein sequence ID" value="RZF21943.1"/>
    <property type="molecule type" value="Genomic_DNA"/>
</dbReference>
<dbReference type="InterPro" id="IPR015424">
    <property type="entry name" value="PyrdxlP-dep_Trfase"/>
</dbReference>
<dbReference type="HAMAP" id="MF_00051">
    <property type="entry name" value="SHMT"/>
    <property type="match status" value="1"/>
</dbReference>
<comment type="subunit">
    <text evidence="6">Homodimer.</text>
</comment>
<dbReference type="EC" id="2.1.2.1" evidence="6"/>
<comment type="similarity">
    <text evidence="2 6">Belongs to the SHMT family.</text>
</comment>